<keyword evidence="1" id="KW-0812">Transmembrane</keyword>
<evidence type="ECO:0000313" key="2">
    <source>
        <dbReference type="EMBL" id="CDW20190.1"/>
    </source>
</evidence>
<name>A0A0K2T2Y9_LEPSM</name>
<feature type="non-terminal residue" evidence="2">
    <location>
        <position position="37"/>
    </location>
</feature>
<organism evidence="2">
    <name type="scientific">Lepeophtheirus salmonis</name>
    <name type="common">Salmon louse</name>
    <name type="synonym">Caligus salmonis</name>
    <dbReference type="NCBI Taxonomy" id="72036"/>
    <lineage>
        <taxon>Eukaryota</taxon>
        <taxon>Metazoa</taxon>
        <taxon>Ecdysozoa</taxon>
        <taxon>Arthropoda</taxon>
        <taxon>Crustacea</taxon>
        <taxon>Multicrustacea</taxon>
        <taxon>Hexanauplia</taxon>
        <taxon>Copepoda</taxon>
        <taxon>Siphonostomatoida</taxon>
        <taxon>Caligidae</taxon>
        <taxon>Lepeophtheirus</taxon>
    </lineage>
</organism>
<feature type="transmembrane region" description="Helical" evidence="1">
    <location>
        <begin position="6"/>
        <end position="22"/>
    </location>
</feature>
<reference evidence="2" key="1">
    <citation type="submission" date="2014-05" db="EMBL/GenBank/DDBJ databases">
        <authorList>
            <person name="Chronopoulou M."/>
        </authorList>
    </citation>
    <scope>NUCLEOTIDE SEQUENCE</scope>
    <source>
        <tissue evidence="2">Whole organism</tissue>
    </source>
</reference>
<accession>A0A0K2T2Y9</accession>
<proteinExistence type="predicted"/>
<sequence>LCVFKVLYYLCLWYIYLSNLIISSARSYFFGRGAWAS</sequence>
<protein>
    <submittedName>
        <fullName evidence="2">Uncharacterized protein</fullName>
    </submittedName>
</protein>
<keyword evidence="1" id="KW-1133">Transmembrane helix</keyword>
<evidence type="ECO:0000256" key="1">
    <source>
        <dbReference type="SAM" id="Phobius"/>
    </source>
</evidence>
<keyword evidence="1" id="KW-0472">Membrane</keyword>
<dbReference type="AlphaFoldDB" id="A0A0K2T2Y9"/>
<feature type="non-terminal residue" evidence="2">
    <location>
        <position position="1"/>
    </location>
</feature>
<dbReference type="EMBL" id="HACA01002829">
    <property type="protein sequence ID" value="CDW20190.1"/>
    <property type="molecule type" value="Transcribed_RNA"/>
</dbReference>